<evidence type="ECO:0000256" key="3">
    <source>
        <dbReference type="SAM" id="Coils"/>
    </source>
</evidence>
<dbReference type="PANTHER" id="PTHR23167">
    <property type="entry name" value="CALPONIN HOMOLOGY DOMAIN-CONTAINING PROTEIN DDB_G0272472-RELATED"/>
    <property type="match status" value="1"/>
</dbReference>
<proteinExistence type="predicted"/>
<dbReference type="SMART" id="SM01203">
    <property type="entry name" value="DUF3585"/>
    <property type="match status" value="1"/>
</dbReference>
<reference evidence="6" key="1">
    <citation type="submission" date="2018-06" db="EMBL/GenBank/DDBJ databases">
        <title>Genome assembly of Danube salmon.</title>
        <authorList>
            <person name="Macqueen D.J."/>
            <person name="Gundappa M.K."/>
        </authorList>
    </citation>
    <scope>NUCLEOTIDE SEQUENCE [LARGE SCALE GENOMIC DNA]</scope>
</reference>
<organism evidence="5 6">
    <name type="scientific">Hucho hucho</name>
    <name type="common">huchen</name>
    <dbReference type="NCBI Taxonomy" id="62062"/>
    <lineage>
        <taxon>Eukaryota</taxon>
        <taxon>Metazoa</taxon>
        <taxon>Chordata</taxon>
        <taxon>Craniata</taxon>
        <taxon>Vertebrata</taxon>
        <taxon>Euteleostomi</taxon>
        <taxon>Actinopterygii</taxon>
        <taxon>Neopterygii</taxon>
        <taxon>Teleostei</taxon>
        <taxon>Protacanthopterygii</taxon>
        <taxon>Salmoniformes</taxon>
        <taxon>Salmonidae</taxon>
        <taxon>Salmoninae</taxon>
        <taxon>Hucho</taxon>
    </lineage>
</organism>
<dbReference type="Pfam" id="PF12130">
    <property type="entry name" value="bMERB_dom"/>
    <property type="match status" value="1"/>
</dbReference>
<dbReference type="Proteomes" id="UP000314982">
    <property type="component" value="Unassembled WGS sequence"/>
</dbReference>
<dbReference type="GeneTree" id="ENSGT00940000173789"/>
<evidence type="ECO:0000259" key="4">
    <source>
        <dbReference type="PROSITE" id="PS51848"/>
    </source>
</evidence>
<keyword evidence="2" id="KW-0472">Membrane</keyword>
<dbReference type="AlphaFoldDB" id="A0A4W5QJJ5"/>
<feature type="coiled-coil region" evidence="3">
    <location>
        <begin position="19"/>
        <end position="46"/>
    </location>
</feature>
<keyword evidence="3" id="KW-0175">Coiled coil</keyword>
<name>A0A4W5QJJ5_9TELE</name>
<dbReference type="InterPro" id="IPR022735">
    <property type="entry name" value="bMERB_dom"/>
</dbReference>
<feature type="domain" description="BMERB" evidence="4">
    <location>
        <begin position="9"/>
        <end position="155"/>
    </location>
</feature>
<evidence type="ECO:0000256" key="2">
    <source>
        <dbReference type="ARBA" id="ARBA00023136"/>
    </source>
</evidence>
<dbReference type="InterPro" id="IPR050540">
    <property type="entry name" value="F-actin_Monoox_Mical"/>
</dbReference>
<evidence type="ECO:0000313" key="6">
    <source>
        <dbReference type="Proteomes" id="UP000314982"/>
    </source>
</evidence>
<dbReference type="Ensembl" id="ENSHHUT00000080246.1">
    <property type="protein sequence ID" value="ENSHHUP00000077726.1"/>
    <property type="gene ID" value="ENSHHUG00000045386.1"/>
</dbReference>
<reference evidence="5" key="3">
    <citation type="submission" date="2025-09" db="UniProtKB">
        <authorList>
            <consortium name="Ensembl"/>
        </authorList>
    </citation>
    <scope>IDENTIFICATION</scope>
</reference>
<accession>A0A4W5QJJ5</accession>
<dbReference type="PROSITE" id="PS51848">
    <property type="entry name" value="BMERB"/>
    <property type="match status" value="1"/>
</dbReference>
<sequence>MRTLARRAKTSEMQRFHKAQSIQRRLEEIEVTYKELEDKGVVLEQVLRGEEDSCGSPAMIDQWVHLVHQKNALVSEESDLMVASRQLELEDKQSTLEMELRQYELDDSEKTVEQQAEEERVLQDMLEVVDMRNSLVAFLDENRLQEMESDEQQATSLLEVKRDPTASAGAQVYWASRHGS</sequence>
<protein>
    <recommendedName>
        <fullName evidence="4">BMERB domain-containing protein</fullName>
    </recommendedName>
</protein>
<dbReference type="PANTHER" id="PTHR23167:SF35">
    <property type="entry name" value="[F-ACTIN]-MONOOXYGENASE MICAL1"/>
    <property type="match status" value="1"/>
</dbReference>
<keyword evidence="6" id="KW-1185">Reference proteome</keyword>
<reference evidence="5" key="2">
    <citation type="submission" date="2025-08" db="UniProtKB">
        <authorList>
            <consortium name="Ensembl"/>
        </authorList>
    </citation>
    <scope>IDENTIFICATION</scope>
</reference>
<evidence type="ECO:0000313" key="5">
    <source>
        <dbReference type="Ensembl" id="ENSHHUP00000077726.1"/>
    </source>
</evidence>
<comment type="subcellular location">
    <subcellularLocation>
        <location evidence="1">Membrane</location>
    </subcellularLocation>
</comment>
<evidence type="ECO:0000256" key="1">
    <source>
        <dbReference type="ARBA" id="ARBA00004370"/>
    </source>
</evidence>